<protein>
    <submittedName>
        <fullName evidence="1">Uncharacterized protein</fullName>
    </submittedName>
</protein>
<evidence type="ECO:0000313" key="1">
    <source>
        <dbReference type="EMBL" id="KAK1142207.1"/>
    </source>
</evidence>
<reference evidence="1 2" key="1">
    <citation type="journal article" date="2023" name="ACS Omega">
        <title>Identification of the Neoaspergillic Acid Biosynthesis Gene Cluster by Establishing an In Vitro CRISPR-Ribonucleoprotein Genetic System in Aspergillus melleus.</title>
        <authorList>
            <person name="Yuan B."/>
            <person name="Grau M.F."/>
            <person name="Murata R.M."/>
            <person name="Torok T."/>
            <person name="Venkateswaran K."/>
            <person name="Stajich J.E."/>
            <person name="Wang C.C.C."/>
        </authorList>
    </citation>
    <scope>NUCLEOTIDE SEQUENCE [LARGE SCALE GENOMIC DNA]</scope>
    <source>
        <strain evidence="1 2">IMV 1140</strain>
    </source>
</reference>
<proteinExistence type="predicted"/>
<name>A0ACC3AWX4_9EURO</name>
<accession>A0ACC3AWX4</accession>
<dbReference type="Proteomes" id="UP001177260">
    <property type="component" value="Unassembled WGS sequence"/>
</dbReference>
<evidence type="ECO:0000313" key="2">
    <source>
        <dbReference type="Proteomes" id="UP001177260"/>
    </source>
</evidence>
<dbReference type="EMBL" id="JAOPJF010000053">
    <property type="protein sequence ID" value="KAK1142207.1"/>
    <property type="molecule type" value="Genomic_DNA"/>
</dbReference>
<sequence length="445" mass="48527">MSGVYVGNFASDYEILAFKESKRIEGMAVLGVRRTTVSNRVRYMHNLHGPSVTLDTACSSTLYAIHFTVQTLRNGEILPAFVGGVNLILTLEYHFAIGKISALCPTAQCHAFDAFADGYSRGEAIDILYLKRVSDAIRDGDPIRGVIRGSSLTANGKNNSITLSSAMAQELSTRNAYEHSSPFIYGYVECHGTGTPAGDPIQTIAIGNVFGRHGPLYIESTKPYDYVIAMGNFESVKTSNESTGIVSRVGDNVTHLHPGDKVICLERGYYDTFLRSSVKKCLKFDDDTDLAHLEANEAVLIQAATGGLGLAVIQYVKYVGAEIYATVGTQQKKDYLKCECGISKDHIFESRMVRFKDDLLKQTHGRGVDAVLSIISGPGLHESLNCLAPCGRLIDVGRGSILDKGSMGLHALEKSVSFISFDLNSVLEEKPRIAARLELDCYQTR</sequence>
<gene>
    <name evidence="1" type="ORF">N8T08_008133</name>
</gene>
<comment type="caution">
    <text evidence="1">The sequence shown here is derived from an EMBL/GenBank/DDBJ whole genome shotgun (WGS) entry which is preliminary data.</text>
</comment>
<organism evidence="1 2">
    <name type="scientific">Aspergillus melleus</name>
    <dbReference type="NCBI Taxonomy" id="138277"/>
    <lineage>
        <taxon>Eukaryota</taxon>
        <taxon>Fungi</taxon>
        <taxon>Dikarya</taxon>
        <taxon>Ascomycota</taxon>
        <taxon>Pezizomycotina</taxon>
        <taxon>Eurotiomycetes</taxon>
        <taxon>Eurotiomycetidae</taxon>
        <taxon>Eurotiales</taxon>
        <taxon>Aspergillaceae</taxon>
        <taxon>Aspergillus</taxon>
        <taxon>Aspergillus subgen. Circumdati</taxon>
    </lineage>
</organism>
<keyword evidence="2" id="KW-1185">Reference proteome</keyword>